<reference evidence="2" key="1">
    <citation type="submission" date="2014-03" db="EMBL/GenBank/DDBJ databases">
        <title>The Genome Sequence of Puccinia striiformis f. sp. tritici PST-78.</title>
        <authorList>
            <consortium name="The Broad Institute Genome Sequencing Platform"/>
            <person name="Cuomo C."/>
            <person name="Hulbert S."/>
            <person name="Chen X."/>
            <person name="Walker B."/>
            <person name="Young S.K."/>
            <person name="Zeng Q."/>
            <person name="Gargeya S."/>
            <person name="Fitzgerald M."/>
            <person name="Haas B."/>
            <person name="Abouelleil A."/>
            <person name="Alvarado L."/>
            <person name="Arachchi H.M."/>
            <person name="Berlin A.M."/>
            <person name="Chapman S.B."/>
            <person name="Goldberg J."/>
            <person name="Griggs A."/>
            <person name="Gujja S."/>
            <person name="Hansen M."/>
            <person name="Howarth C."/>
            <person name="Imamovic A."/>
            <person name="Larimer J."/>
            <person name="McCowan C."/>
            <person name="Montmayeur A."/>
            <person name="Murphy C."/>
            <person name="Neiman D."/>
            <person name="Pearson M."/>
            <person name="Priest M."/>
            <person name="Roberts A."/>
            <person name="Saif S."/>
            <person name="Shea T."/>
            <person name="Sisk P."/>
            <person name="Sykes S."/>
            <person name="Wortman J."/>
            <person name="Nusbaum C."/>
            <person name="Birren B."/>
        </authorList>
    </citation>
    <scope>NUCLEOTIDE SEQUENCE [LARGE SCALE GENOMIC DNA]</scope>
    <source>
        <strain evidence="2">race PST-78</strain>
    </source>
</reference>
<evidence type="ECO:0000313" key="1">
    <source>
        <dbReference type="EMBL" id="KNE93013.1"/>
    </source>
</evidence>
<evidence type="ECO:0000313" key="2">
    <source>
        <dbReference type="Proteomes" id="UP000054564"/>
    </source>
</evidence>
<dbReference type="Proteomes" id="UP000054564">
    <property type="component" value="Unassembled WGS sequence"/>
</dbReference>
<sequence length="99" mass="10463">MPRLTLGLQLTTCSLSAPNCKNIPLEKFGDCCPESGIPKTGLGCTGVPAPEKPLGGCGAVSGEYYQACLDKYDPGCKYVPIDDYQNCCTGEIGHKKKTC</sequence>
<keyword evidence="2" id="KW-1185">Reference proteome</keyword>
<dbReference type="EMBL" id="AJIL01000147">
    <property type="protein sequence ID" value="KNE93013.1"/>
    <property type="molecule type" value="Genomic_DNA"/>
</dbReference>
<proteinExistence type="predicted"/>
<dbReference type="OrthoDB" id="10547084at2759"/>
<organism evidence="1 2">
    <name type="scientific">Puccinia striiformis f. sp. tritici PST-78</name>
    <dbReference type="NCBI Taxonomy" id="1165861"/>
    <lineage>
        <taxon>Eukaryota</taxon>
        <taxon>Fungi</taxon>
        <taxon>Dikarya</taxon>
        <taxon>Basidiomycota</taxon>
        <taxon>Pucciniomycotina</taxon>
        <taxon>Pucciniomycetes</taxon>
        <taxon>Pucciniales</taxon>
        <taxon>Pucciniaceae</taxon>
        <taxon>Puccinia</taxon>
    </lineage>
</organism>
<comment type="caution">
    <text evidence="1">The sequence shown here is derived from an EMBL/GenBank/DDBJ whole genome shotgun (WGS) entry which is preliminary data.</text>
</comment>
<name>A0A0L0V183_9BASI</name>
<accession>A0A0L0V183</accession>
<protein>
    <submittedName>
        <fullName evidence="1">Uncharacterized protein</fullName>
    </submittedName>
</protein>
<dbReference type="AlphaFoldDB" id="A0A0L0V183"/>
<gene>
    <name evidence="1" type="ORF">PSTG_13587</name>
</gene>